<dbReference type="InterPro" id="IPR029045">
    <property type="entry name" value="ClpP/crotonase-like_dom_sf"/>
</dbReference>
<organism evidence="1 2">
    <name type="scientific">Bradyrhizobium erythrophlei</name>
    <dbReference type="NCBI Taxonomy" id="1437360"/>
    <lineage>
        <taxon>Bacteria</taxon>
        <taxon>Pseudomonadati</taxon>
        <taxon>Pseudomonadota</taxon>
        <taxon>Alphaproteobacteria</taxon>
        <taxon>Hyphomicrobiales</taxon>
        <taxon>Nitrobacteraceae</taxon>
        <taxon>Bradyrhizobium</taxon>
    </lineage>
</organism>
<dbReference type="AlphaFoldDB" id="A0A1H5G8D1"/>
<dbReference type="SUPFAM" id="SSF52096">
    <property type="entry name" value="ClpP/crotonase"/>
    <property type="match status" value="1"/>
</dbReference>
<sequence length="266" mass="28852">MRWIFRSAVLVALGLLAVDLASINGWIIFPDRAVAPAEIREDSPALNLPRLVPSIFAPLLPDDGKRLEPLPQPEGALAKPMTFELVGGGRLMASGTITPGVSQSFAVEAERHSEYIRTVVLNSPGGSVADALAMGRLIREKKFATEVEPGKYCVSSCSLVFAGGVDRRAGEKATIGVHQMTTMRSAANDPPRDEMSVAQNISARCERYLDDMGISLQVWVHAMETPYDKLFVFKTDELKSLNLVTAATVNSPLKALPSHPGERRDQ</sequence>
<dbReference type="EMBL" id="FNTH01000001">
    <property type="protein sequence ID" value="SEE11761.1"/>
    <property type="molecule type" value="Genomic_DNA"/>
</dbReference>
<dbReference type="Proteomes" id="UP000198992">
    <property type="component" value="Unassembled WGS sequence"/>
</dbReference>
<evidence type="ECO:0000313" key="2">
    <source>
        <dbReference type="Proteomes" id="UP000198992"/>
    </source>
</evidence>
<reference evidence="1 2" key="1">
    <citation type="submission" date="2016-10" db="EMBL/GenBank/DDBJ databases">
        <authorList>
            <person name="de Groot N.N."/>
        </authorList>
    </citation>
    <scope>NUCLEOTIDE SEQUENCE [LARGE SCALE GENOMIC DNA]</scope>
    <source>
        <strain evidence="1 2">MT12</strain>
    </source>
</reference>
<evidence type="ECO:0000313" key="1">
    <source>
        <dbReference type="EMBL" id="SEE11761.1"/>
    </source>
</evidence>
<dbReference type="Gene3D" id="3.90.226.10">
    <property type="entry name" value="2-enoyl-CoA Hydratase, Chain A, domain 1"/>
    <property type="match status" value="1"/>
</dbReference>
<gene>
    <name evidence="1" type="ORF">SAMN05444164_6972</name>
</gene>
<evidence type="ECO:0008006" key="3">
    <source>
        <dbReference type="Google" id="ProtNLM"/>
    </source>
</evidence>
<proteinExistence type="predicted"/>
<name>A0A1H5G8D1_9BRAD</name>
<accession>A0A1H5G8D1</accession>
<protein>
    <recommendedName>
        <fullName evidence="3">ATP-dependent protease ClpP, protease subunit</fullName>
    </recommendedName>
</protein>